<evidence type="ECO:0000313" key="2">
    <source>
        <dbReference type="EMBL" id="HEA17877.1"/>
    </source>
</evidence>
<dbReference type="Gene3D" id="3.40.630.30">
    <property type="match status" value="1"/>
</dbReference>
<dbReference type="AlphaFoldDB" id="A0A7V1D0X6"/>
<dbReference type="SUPFAM" id="SSF55729">
    <property type="entry name" value="Acyl-CoA N-acyltransferases (Nat)"/>
    <property type="match status" value="1"/>
</dbReference>
<name>A0A7V1D0X6_9GAMM</name>
<proteinExistence type="predicted"/>
<dbReference type="Pfam" id="PF13673">
    <property type="entry name" value="Acetyltransf_10"/>
    <property type="match status" value="1"/>
</dbReference>
<protein>
    <submittedName>
        <fullName evidence="2">N-acetyltransferase</fullName>
    </submittedName>
</protein>
<dbReference type="InterPro" id="IPR016181">
    <property type="entry name" value="Acyl_CoA_acyltransferase"/>
</dbReference>
<dbReference type="InterPro" id="IPR000182">
    <property type="entry name" value="GNAT_dom"/>
</dbReference>
<dbReference type="Proteomes" id="UP000886188">
    <property type="component" value="Unassembled WGS sequence"/>
</dbReference>
<evidence type="ECO:0000259" key="1">
    <source>
        <dbReference type="PROSITE" id="PS51186"/>
    </source>
</evidence>
<sequence length="117" mass="13694">MVEHLEREGIYLTEHQHNIRLMDNFVAYQLIYANKKLIGAVKFTQKSAEIELMQLQIAPEYQGKGYGSAVINRLKTRVAKIKLTVLKHNPAFHLYQQLGFVVTGDDQFEYHMQWNEN</sequence>
<comment type="caution">
    <text evidence="2">The sequence shown here is derived from an EMBL/GenBank/DDBJ whole genome shotgun (WGS) entry which is preliminary data.</text>
</comment>
<dbReference type="GO" id="GO:0016747">
    <property type="term" value="F:acyltransferase activity, transferring groups other than amino-acyl groups"/>
    <property type="evidence" value="ECO:0007669"/>
    <property type="project" value="InterPro"/>
</dbReference>
<accession>A0A7V1D0X6</accession>
<organism evidence="2">
    <name type="scientific">Pseudoalteromonas prydzensis</name>
    <dbReference type="NCBI Taxonomy" id="182141"/>
    <lineage>
        <taxon>Bacteria</taxon>
        <taxon>Pseudomonadati</taxon>
        <taxon>Pseudomonadota</taxon>
        <taxon>Gammaproteobacteria</taxon>
        <taxon>Alteromonadales</taxon>
        <taxon>Pseudoalteromonadaceae</taxon>
        <taxon>Pseudoalteromonas</taxon>
    </lineage>
</organism>
<feature type="domain" description="N-acetyltransferase" evidence="1">
    <location>
        <begin position="1"/>
        <end position="117"/>
    </location>
</feature>
<gene>
    <name evidence="2" type="ORF">ENH88_15825</name>
</gene>
<dbReference type="CDD" id="cd04301">
    <property type="entry name" value="NAT_SF"/>
    <property type="match status" value="1"/>
</dbReference>
<dbReference type="PROSITE" id="PS51186">
    <property type="entry name" value="GNAT"/>
    <property type="match status" value="1"/>
</dbReference>
<dbReference type="EMBL" id="DRGM01000167">
    <property type="protein sequence ID" value="HEA17877.1"/>
    <property type="molecule type" value="Genomic_DNA"/>
</dbReference>
<reference evidence="2" key="1">
    <citation type="journal article" date="2020" name="mSystems">
        <title>Genome- and Community-Level Interaction Insights into Carbon Utilization and Element Cycling Functions of Hydrothermarchaeota in Hydrothermal Sediment.</title>
        <authorList>
            <person name="Zhou Z."/>
            <person name="Liu Y."/>
            <person name="Xu W."/>
            <person name="Pan J."/>
            <person name="Luo Z.H."/>
            <person name="Li M."/>
        </authorList>
    </citation>
    <scope>NUCLEOTIDE SEQUENCE [LARGE SCALE GENOMIC DNA]</scope>
    <source>
        <strain evidence="2">HyVt-346</strain>
    </source>
</reference>